<dbReference type="Pfam" id="PF04978">
    <property type="entry name" value="MST"/>
    <property type="match status" value="1"/>
</dbReference>
<dbReference type="RefSeq" id="WP_246092380.1">
    <property type="nucleotide sequence ID" value="NZ_BAABCI010000034.1"/>
</dbReference>
<dbReference type="Proteomes" id="UP000320806">
    <property type="component" value="Unassembled WGS sequence"/>
</dbReference>
<accession>A0A542EFZ3</accession>
<dbReference type="SUPFAM" id="SSF109854">
    <property type="entry name" value="DinB/YfiT-like putative metalloenzymes"/>
    <property type="match status" value="1"/>
</dbReference>
<dbReference type="InterPro" id="IPR007061">
    <property type="entry name" value="MST-like"/>
</dbReference>
<organism evidence="1 2">
    <name type="scientific">Yimella lutea</name>
    <dbReference type="NCBI Taxonomy" id="587872"/>
    <lineage>
        <taxon>Bacteria</taxon>
        <taxon>Bacillati</taxon>
        <taxon>Actinomycetota</taxon>
        <taxon>Actinomycetes</taxon>
        <taxon>Micrococcales</taxon>
        <taxon>Dermacoccaceae</taxon>
        <taxon>Yimella</taxon>
    </lineage>
</organism>
<protein>
    <submittedName>
        <fullName evidence="1">Uncharacterized protein DUF664</fullName>
    </submittedName>
</protein>
<proteinExistence type="predicted"/>
<comment type="caution">
    <text evidence="1">The sequence shown here is derived from an EMBL/GenBank/DDBJ whole genome shotgun (WGS) entry which is preliminary data.</text>
</comment>
<evidence type="ECO:0000313" key="1">
    <source>
        <dbReference type="EMBL" id="TQJ14267.1"/>
    </source>
</evidence>
<name>A0A542EFZ3_9MICO</name>
<dbReference type="AlphaFoldDB" id="A0A542EFZ3"/>
<dbReference type="Gene3D" id="1.20.120.450">
    <property type="entry name" value="dinb family like domain"/>
    <property type="match status" value="1"/>
</dbReference>
<dbReference type="EMBL" id="VFMO01000001">
    <property type="protein sequence ID" value="TQJ14267.1"/>
    <property type="molecule type" value="Genomic_DNA"/>
</dbReference>
<reference evidence="1 2" key="1">
    <citation type="submission" date="2019-06" db="EMBL/GenBank/DDBJ databases">
        <title>Sequencing the genomes of 1000 actinobacteria strains.</title>
        <authorList>
            <person name="Klenk H.-P."/>
        </authorList>
    </citation>
    <scope>NUCLEOTIDE SEQUENCE [LARGE SCALE GENOMIC DNA]</scope>
    <source>
        <strain evidence="1 2">DSM 19828</strain>
    </source>
</reference>
<evidence type="ECO:0000313" key="2">
    <source>
        <dbReference type="Proteomes" id="UP000320806"/>
    </source>
</evidence>
<sequence>MTDNRFEAPMAGDEVATVLGFLQYLRDTFRWKIEGLDDEQLQQPLAPSTMTLAGMTTHLAFVENYWFTYVFEGKRPLEMFADNDWDAAPDYDWEMAAGMSPDQRTELLSRMQQESDSVVDAALTSGGLDLTAQNPGQDDRVSLRWILVHLVEEYARHNGHADLLREAIDGQVGE</sequence>
<keyword evidence="2" id="KW-1185">Reference proteome</keyword>
<gene>
    <name evidence="1" type="ORF">FB459_1715</name>
</gene>
<dbReference type="InterPro" id="IPR034660">
    <property type="entry name" value="DinB/YfiT-like"/>
</dbReference>